<dbReference type="GO" id="GO:0019706">
    <property type="term" value="F:protein-cysteine S-palmitoyltransferase activity"/>
    <property type="evidence" value="ECO:0007669"/>
    <property type="project" value="UniProtKB-EC"/>
</dbReference>
<dbReference type="GO" id="GO:0005783">
    <property type="term" value="C:endoplasmic reticulum"/>
    <property type="evidence" value="ECO:0007669"/>
    <property type="project" value="TreeGrafter"/>
</dbReference>
<dbReference type="InterPro" id="IPR001594">
    <property type="entry name" value="Palmitoyltrfase_DHHC"/>
</dbReference>
<comment type="catalytic activity">
    <reaction evidence="7">
        <text>L-cysteinyl-[protein] + hexadecanoyl-CoA = S-hexadecanoyl-L-cysteinyl-[protein] + CoA</text>
        <dbReference type="Rhea" id="RHEA:36683"/>
        <dbReference type="Rhea" id="RHEA-COMP:10131"/>
        <dbReference type="Rhea" id="RHEA-COMP:11032"/>
        <dbReference type="ChEBI" id="CHEBI:29950"/>
        <dbReference type="ChEBI" id="CHEBI:57287"/>
        <dbReference type="ChEBI" id="CHEBI:57379"/>
        <dbReference type="ChEBI" id="CHEBI:74151"/>
        <dbReference type="EC" id="2.3.1.225"/>
    </reaction>
</comment>
<feature type="transmembrane region" description="Helical" evidence="7">
    <location>
        <begin position="51"/>
        <end position="74"/>
    </location>
</feature>
<feature type="transmembrane region" description="Helical" evidence="7">
    <location>
        <begin position="223"/>
        <end position="239"/>
    </location>
</feature>
<evidence type="ECO:0000256" key="7">
    <source>
        <dbReference type="RuleBase" id="RU079119"/>
    </source>
</evidence>
<sequence>MGDEMKQPLSPPSKKRSSSHDDTAGDDSPSNATAKRPPRESGLDAPYSRDQFISCGGHVLSGAAFFTSMGCLVVDTTHVEIWTWIVLCVHVAVNGLLLCAWISCETCNPGDVSSSPSSWLGMTLRGPRWEKTRYCAVCRKSVPGMDHHCTWLNTCIGQRNYAQFFTIAMCGVVVFSIQAVVSVYAIEWRRDSMSPSLLAHSGFIVCAVLSVPCLVMYSTLLAFHIYLSCVGYGTYDYFLKRRDALRAERRRKRDEQIQATKESIDKLTRVV</sequence>
<dbReference type="VEuPathDB" id="FungiDB:AeMF1_017473"/>
<feature type="transmembrane region" description="Helical" evidence="7">
    <location>
        <begin position="161"/>
        <end position="185"/>
    </location>
</feature>
<keyword evidence="2 7" id="KW-0808">Transferase</keyword>
<dbReference type="Proteomes" id="UP000481153">
    <property type="component" value="Unassembled WGS sequence"/>
</dbReference>
<accession>A0A6G0WFR5</accession>
<evidence type="ECO:0000256" key="5">
    <source>
        <dbReference type="ARBA" id="ARBA00023136"/>
    </source>
</evidence>
<name>A0A6G0WFR5_9STRA</name>
<evidence type="ECO:0000256" key="1">
    <source>
        <dbReference type="ARBA" id="ARBA00004141"/>
    </source>
</evidence>
<dbReference type="PANTHER" id="PTHR22883:SF203">
    <property type="entry name" value="PALMITOYLTRANSFERASE"/>
    <property type="match status" value="1"/>
</dbReference>
<evidence type="ECO:0000256" key="2">
    <source>
        <dbReference type="ARBA" id="ARBA00022679"/>
    </source>
</evidence>
<keyword evidence="11" id="KW-1185">Reference proteome</keyword>
<keyword evidence="5 7" id="KW-0472">Membrane</keyword>
<evidence type="ECO:0000256" key="3">
    <source>
        <dbReference type="ARBA" id="ARBA00022692"/>
    </source>
</evidence>
<dbReference type="InterPro" id="IPR039859">
    <property type="entry name" value="PFA4/ZDH16/20/ERF2-like"/>
</dbReference>
<evidence type="ECO:0000256" key="8">
    <source>
        <dbReference type="SAM" id="MobiDB-lite"/>
    </source>
</evidence>
<comment type="domain">
    <text evidence="7">The DHHC domain is required for palmitoyltransferase activity.</text>
</comment>
<dbReference type="Pfam" id="PF01529">
    <property type="entry name" value="DHHC"/>
    <property type="match status" value="1"/>
</dbReference>
<dbReference type="EC" id="2.3.1.225" evidence="7"/>
<dbReference type="EMBL" id="VJMJ01000237">
    <property type="protein sequence ID" value="KAF0725609.1"/>
    <property type="molecule type" value="Genomic_DNA"/>
</dbReference>
<keyword evidence="4 7" id="KW-1133">Transmembrane helix</keyword>
<gene>
    <name evidence="10" type="ORF">Ae201684_015942</name>
</gene>
<feature type="region of interest" description="Disordered" evidence="8">
    <location>
        <begin position="1"/>
        <end position="42"/>
    </location>
</feature>
<keyword evidence="6 7" id="KW-0012">Acyltransferase</keyword>
<evidence type="ECO:0000313" key="11">
    <source>
        <dbReference type="Proteomes" id="UP000481153"/>
    </source>
</evidence>
<feature type="transmembrane region" description="Helical" evidence="7">
    <location>
        <begin position="197"/>
        <end position="217"/>
    </location>
</feature>
<dbReference type="GO" id="GO:0006612">
    <property type="term" value="P:protein targeting to membrane"/>
    <property type="evidence" value="ECO:0007669"/>
    <property type="project" value="TreeGrafter"/>
</dbReference>
<comment type="caution">
    <text evidence="10">The sequence shown here is derived from an EMBL/GenBank/DDBJ whole genome shotgun (WGS) entry which is preliminary data.</text>
</comment>
<dbReference type="GO" id="GO:0005794">
    <property type="term" value="C:Golgi apparatus"/>
    <property type="evidence" value="ECO:0007669"/>
    <property type="project" value="TreeGrafter"/>
</dbReference>
<proteinExistence type="inferred from homology"/>
<keyword evidence="3 7" id="KW-0812">Transmembrane</keyword>
<protein>
    <recommendedName>
        <fullName evidence="7">Palmitoyltransferase</fullName>
        <ecNumber evidence="7">2.3.1.225</ecNumber>
    </recommendedName>
</protein>
<evidence type="ECO:0000256" key="4">
    <source>
        <dbReference type="ARBA" id="ARBA00022989"/>
    </source>
</evidence>
<dbReference type="PANTHER" id="PTHR22883">
    <property type="entry name" value="ZINC FINGER DHHC DOMAIN CONTAINING PROTEIN"/>
    <property type="match status" value="1"/>
</dbReference>
<reference evidence="10 11" key="1">
    <citation type="submission" date="2019-07" db="EMBL/GenBank/DDBJ databases">
        <title>Genomics analysis of Aphanomyces spp. identifies a new class of oomycete effector associated with host adaptation.</title>
        <authorList>
            <person name="Gaulin E."/>
        </authorList>
    </citation>
    <scope>NUCLEOTIDE SEQUENCE [LARGE SCALE GENOMIC DNA]</scope>
    <source>
        <strain evidence="10 11">ATCC 201684</strain>
    </source>
</reference>
<evidence type="ECO:0000259" key="9">
    <source>
        <dbReference type="Pfam" id="PF01529"/>
    </source>
</evidence>
<comment type="subcellular location">
    <subcellularLocation>
        <location evidence="1">Membrane</location>
        <topology evidence="1">Multi-pass membrane protein</topology>
    </subcellularLocation>
</comment>
<comment type="similarity">
    <text evidence="7">Belongs to the DHHC palmitoyltransferase family.</text>
</comment>
<feature type="domain" description="Palmitoyltransferase DHHC" evidence="9">
    <location>
        <begin position="130"/>
        <end position="238"/>
    </location>
</feature>
<dbReference type="AlphaFoldDB" id="A0A6G0WFR5"/>
<evidence type="ECO:0000313" key="10">
    <source>
        <dbReference type="EMBL" id="KAF0725609.1"/>
    </source>
</evidence>
<feature type="transmembrane region" description="Helical" evidence="7">
    <location>
        <begin position="81"/>
        <end position="103"/>
    </location>
</feature>
<evidence type="ECO:0000256" key="6">
    <source>
        <dbReference type="ARBA" id="ARBA00023315"/>
    </source>
</evidence>
<organism evidence="10 11">
    <name type="scientific">Aphanomyces euteiches</name>
    <dbReference type="NCBI Taxonomy" id="100861"/>
    <lineage>
        <taxon>Eukaryota</taxon>
        <taxon>Sar</taxon>
        <taxon>Stramenopiles</taxon>
        <taxon>Oomycota</taxon>
        <taxon>Saprolegniomycetes</taxon>
        <taxon>Saprolegniales</taxon>
        <taxon>Verrucalvaceae</taxon>
        <taxon>Aphanomyces</taxon>
    </lineage>
</organism>
<dbReference type="GO" id="GO:0016020">
    <property type="term" value="C:membrane"/>
    <property type="evidence" value="ECO:0007669"/>
    <property type="project" value="UniProtKB-SubCell"/>
</dbReference>
<dbReference type="PROSITE" id="PS50216">
    <property type="entry name" value="DHHC"/>
    <property type="match status" value="1"/>
</dbReference>